<feature type="compositionally biased region" description="Basic residues" evidence="1">
    <location>
        <begin position="632"/>
        <end position="646"/>
    </location>
</feature>
<accession>A0ABR0SYT3</accession>
<organism evidence="2 3">
    <name type="scientific">Cladobotryum mycophilum</name>
    <dbReference type="NCBI Taxonomy" id="491253"/>
    <lineage>
        <taxon>Eukaryota</taxon>
        <taxon>Fungi</taxon>
        <taxon>Dikarya</taxon>
        <taxon>Ascomycota</taxon>
        <taxon>Pezizomycotina</taxon>
        <taxon>Sordariomycetes</taxon>
        <taxon>Hypocreomycetidae</taxon>
        <taxon>Hypocreales</taxon>
        <taxon>Hypocreaceae</taxon>
        <taxon>Cladobotryum</taxon>
    </lineage>
</organism>
<feature type="compositionally biased region" description="Basic and acidic residues" evidence="1">
    <location>
        <begin position="690"/>
        <end position="702"/>
    </location>
</feature>
<feature type="compositionally biased region" description="Basic and acidic residues" evidence="1">
    <location>
        <begin position="126"/>
        <end position="152"/>
    </location>
</feature>
<proteinExistence type="predicted"/>
<feature type="compositionally biased region" description="Polar residues" evidence="1">
    <location>
        <begin position="359"/>
        <end position="404"/>
    </location>
</feature>
<evidence type="ECO:0000313" key="3">
    <source>
        <dbReference type="Proteomes" id="UP001338125"/>
    </source>
</evidence>
<feature type="region of interest" description="Disordered" evidence="1">
    <location>
        <begin position="609"/>
        <end position="719"/>
    </location>
</feature>
<feature type="compositionally biased region" description="Polar residues" evidence="1">
    <location>
        <begin position="218"/>
        <end position="249"/>
    </location>
</feature>
<feature type="compositionally biased region" description="Polar residues" evidence="1">
    <location>
        <begin position="16"/>
        <end position="27"/>
    </location>
</feature>
<gene>
    <name evidence="2" type="ORF">PT974_02621</name>
</gene>
<feature type="region of interest" description="Disordered" evidence="1">
    <location>
        <begin position="792"/>
        <end position="818"/>
    </location>
</feature>
<feature type="region of interest" description="Disordered" evidence="1">
    <location>
        <begin position="108"/>
        <end position="184"/>
    </location>
</feature>
<dbReference type="Proteomes" id="UP001338125">
    <property type="component" value="Unassembled WGS sequence"/>
</dbReference>
<feature type="compositionally biased region" description="Basic and acidic residues" evidence="1">
    <location>
        <begin position="803"/>
        <end position="818"/>
    </location>
</feature>
<feature type="region of interest" description="Disordered" evidence="1">
    <location>
        <begin position="208"/>
        <end position="273"/>
    </location>
</feature>
<evidence type="ECO:0000256" key="1">
    <source>
        <dbReference type="SAM" id="MobiDB-lite"/>
    </source>
</evidence>
<evidence type="ECO:0000313" key="2">
    <source>
        <dbReference type="EMBL" id="KAK5997267.1"/>
    </source>
</evidence>
<name>A0ABR0SYT3_9HYPO</name>
<feature type="region of interest" description="Disordered" evidence="1">
    <location>
        <begin position="9"/>
        <end position="46"/>
    </location>
</feature>
<protein>
    <submittedName>
        <fullName evidence="2">Uncharacterized protein</fullName>
    </submittedName>
</protein>
<comment type="caution">
    <text evidence="2">The sequence shown here is derived from an EMBL/GenBank/DDBJ whole genome shotgun (WGS) entry which is preliminary data.</text>
</comment>
<dbReference type="EMBL" id="JAVFKD010000002">
    <property type="protein sequence ID" value="KAK5997267.1"/>
    <property type="molecule type" value="Genomic_DNA"/>
</dbReference>
<keyword evidence="3" id="KW-1185">Reference proteome</keyword>
<reference evidence="2 3" key="1">
    <citation type="submission" date="2024-01" db="EMBL/GenBank/DDBJ databases">
        <title>Complete genome of Cladobotryum mycophilum ATHUM6906.</title>
        <authorList>
            <person name="Christinaki A.C."/>
            <person name="Myridakis A.I."/>
            <person name="Kouvelis V.N."/>
        </authorList>
    </citation>
    <scope>NUCLEOTIDE SEQUENCE [LARGE SCALE GENOMIC DNA]</scope>
    <source>
        <strain evidence="2 3">ATHUM6906</strain>
    </source>
</reference>
<feature type="compositionally biased region" description="Polar residues" evidence="1">
    <location>
        <begin position="659"/>
        <end position="677"/>
    </location>
</feature>
<feature type="region of interest" description="Disordered" evidence="1">
    <location>
        <begin position="358"/>
        <end position="417"/>
    </location>
</feature>
<sequence>MSIFLCCTSRRRGRQSNESENLSSSPMPINGQAGVGEIHSKTEKAQASIKIQPLPQECPPMSPVLPSDDPIELSQLIVEDSDGEGEADDSLTKTSSALDVVRTKLIRHMSQENESNRRSRISVGHSQEEISRRAELRRFRHQRIQDELKSEESNEESSNTSHRSTRYLSPLIDAGQPGGGPRDTIEFGVNSGHYLPTMCLSPMPSFASKDPCQEKTSDINQQVGSCPDNTKNSSANTGPNVEDSTQHTVSEMAPPSKLHPTRPPSAHGSISQKSLGYSYTSSRLDRILGANNEFDPHQGTHTWEDQSALGIWLIAQSLRSRTNSTSCSGDHQINDTVTHERISTPTADLGGIDRVADTPPSTRQQGLIAPCNSSEPLPEIETSQSNGNSSFESVSFASKTTSGPGSRLTRKPTDDQITNCATAIRVTRPADNSSSNYPSVLPSFQTSPNRSQSNIHHLSTQDLESLELSPFQWRGRLRDFGASEGKSSYVTAEDDISYSDINRSSIQIIRLPAPTPLDPTSPVYSETASFRQREAELQTIEKRFGEIMSRKKPTSNMNSRFKEEFHGGLAGSGRMSLMARINQSVSRRSKHGSTSIGTVSIVGFFSDPKSSGADESTQGNRSLGLGPGLHAHSTHRNTLKKIRQRTTSRISGEMHNPQPERSSITPCKGNDQPSSLTCPDAVLESSRITSHLDEFSPMDTRRPPRRLAKPPESWARYPSHTRVERIRRASLQEKTRMRDYEIQDLTPGGRVQGGNNKRDVAKTQLTESGTRFFPGKLGKAVRSGLNKLIYSRSGGNADIANSPERHEGKQQTKDDEVSDEKIAIEEMLQETRSIGMSTSGMSYNRPTSYDESSPSAISVRCQLPTSLEENRSEMQSVSYKTVTEIVIKPPKTVAVSDRIHRVDSELMADAFVTPLSRMKFKDESDMYMEDDLASNSNDNRLGLRRWKSNVDGRVTGRPSSAWTGQSMIQSLSMNNLRS</sequence>